<feature type="compositionally biased region" description="Basic and acidic residues" evidence="1">
    <location>
        <begin position="7"/>
        <end position="22"/>
    </location>
</feature>
<feature type="region of interest" description="Disordered" evidence="1">
    <location>
        <begin position="1"/>
        <end position="43"/>
    </location>
</feature>
<name>A0A4Y2CR39_ARAVE</name>
<dbReference type="AlphaFoldDB" id="A0A4Y2CR39"/>
<reference evidence="2 3" key="1">
    <citation type="journal article" date="2019" name="Sci. Rep.">
        <title>Orb-weaving spider Araneus ventricosus genome elucidates the spidroin gene catalogue.</title>
        <authorList>
            <person name="Kono N."/>
            <person name="Nakamura H."/>
            <person name="Ohtoshi R."/>
            <person name="Moran D.A.P."/>
            <person name="Shinohara A."/>
            <person name="Yoshida Y."/>
            <person name="Fujiwara M."/>
            <person name="Mori M."/>
            <person name="Tomita M."/>
            <person name="Arakawa K."/>
        </authorList>
    </citation>
    <scope>NUCLEOTIDE SEQUENCE [LARGE SCALE GENOMIC DNA]</scope>
</reference>
<comment type="caution">
    <text evidence="2">The sequence shown here is derived from an EMBL/GenBank/DDBJ whole genome shotgun (WGS) entry which is preliminary data.</text>
</comment>
<feature type="compositionally biased region" description="Basic and acidic residues" evidence="1">
    <location>
        <begin position="29"/>
        <end position="43"/>
    </location>
</feature>
<evidence type="ECO:0000256" key="1">
    <source>
        <dbReference type="SAM" id="MobiDB-lite"/>
    </source>
</evidence>
<evidence type="ECO:0000313" key="3">
    <source>
        <dbReference type="Proteomes" id="UP000499080"/>
    </source>
</evidence>
<accession>A0A4Y2CR39</accession>
<dbReference type="EMBL" id="BGPR01000227">
    <property type="protein sequence ID" value="GBM06334.1"/>
    <property type="molecule type" value="Genomic_DNA"/>
</dbReference>
<sequence length="189" mass="22317">MMKRKTVSHDHRDKYSSYREKNSANVKSTTKEPNQENLERFKNSKVDEGFERKNEFRCYLRSSTGHFRSNYPQLKQLESIASVNWVISMPDNDLMSPYTVIGEVNGFKMLDIVSRNLDIVSRNGIRQEMLIGEHIWDQQRFDEKHIRLPLTEVELKGKFGQLKTKAVVAKWIKEDICWETARQPCYENI</sequence>
<organism evidence="2 3">
    <name type="scientific">Araneus ventricosus</name>
    <name type="common">Orbweaver spider</name>
    <name type="synonym">Epeira ventricosa</name>
    <dbReference type="NCBI Taxonomy" id="182803"/>
    <lineage>
        <taxon>Eukaryota</taxon>
        <taxon>Metazoa</taxon>
        <taxon>Ecdysozoa</taxon>
        <taxon>Arthropoda</taxon>
        <taxon>Chelicerata</taxon>
        <taxon>Arachnida</taxon>
        <taxon>Araneae</taxon>
        <taxon>Araneomorphae</taxon>
        <taxon>Entelegynae</taxon>
        <taxon>Araneoidea</taxon>
        <taxon>Araneidae</taxon>
        <taxon>Araneus</taxon>
    </lineage>
</organism>
<keyword evidence="3" id="KW-1185">Reference proteome</keyword>
<protein>
    <submittedName>
        <fullName evidence="2">Uncharacterized protein</fullName>
    </submittedName>
</protein>
<evidence type="ECO:0000313" key="2">
    <source>
        <dbReference type="EMBL" id="GBM06334.1"/>
    </source>
</evidence>
<gene>
    <name evidence="2" type="ORF">AVEN_121377_1</name>
</gene>
<dbReference type="Proteomes" id="UP000499080">
    <property type="component" value="Unassembled WGS sequence"/>
</dbReference>
<proteinExistence type="predicted"/>